<sequence>MADAPSTDFYASFVKSGPGSFLASRLGLPQPPTLRRYQAGKPPLAGPVLLSGTGRLVEPVRELLAGYDLVVNNAGGKNAEKLGGAVFDATGITSIDQLVGLFEFFSPQLRSLANSARLVVLGTTPELISDPAEHIAQRSLEGFTRSVAKELRNGATAQLVYVHPEAPTGVSGLGSTLRFLLSGKSAYVDGQVIRVSDKEAPAPADWDKPLAGKIALVTGAARGIGATIAEVLARDGAHVIVADIPAAGEALSAVANKVSGTALPLDVTADDAGRKVAEHVKARYNGLDIIVNNAGITRDKLLANMDEGRWNAVVAVNLKAPIRLVDSLLEEDALRSGGAVVDVSSIAGIAGNRGQTNYGTTKAGVIGIVDAYKSILAAKGITINAVAPGFIETAMTAAIPLATRQAGRLMNSLQQGGQTIDVAETVSYFAAPSSAAVTGNVVRVCGQSLLGA</sequence>
<evidence type="ECO:0000259" key="7">
    <source>
        <dbReference type="SMART" id="SM00822"/>
    </source>
</evidence>
<keyword evidence="3" id="KW-0964">Secreted</keyword>
<dbReference type="SUPFAM" id="SSF51735">
    <property type="entry name" value="NAD(P)-binding Rossmann-fold domains"/>
    <property type="match status" value="2"/>
</dbReference>
<gene>
    <name evidence="8" type="ORF">GCM10023147_32980</name>
</gene>
<evidence type="ECO:0000256" key="5">
    <source>
        <dbReference type="ARBA" id="ARBA00047400"/>
    </source>
</evidence>
<proteinExistence type="inferred from homology"/>
<dbReference type="InterPro" id="IPR050259">
    <property type="entry name" value="SDR"/>
</dbReference>
<protein>
    <recommendedName>
        <fullName evidence="4">3-oxoacyl-[acyl-carrier-protein] reductase MabA</fullName>
    </recommendedName>
</protein>
<comment type="subcellular location">
    <subcellularLocation>
        <location evidence="1">Secreted</location>
        <location evidence="1">Cell wall</location>
    </subcellularLocation>
</comment>
<dbReference type="Gene3D" id="3.40.50.720">
    <property type="entry name" value="NAD(P)-binding Rossmann-like Domain"/>
    <property type="match status" value="2"/>
</dbReference>
<dbReference type="PRINTS" id="PR00081">
    <property type="entry name" value="GDHRDH"/>
</dbReference>
<evidence type="ECO:0000256" key="4">
    <source>
        <dbReference type="ARBA" id="ARBA00040781"/>
    </source>
</evidence>
<dbReference type="Proteomes" id="UP001500635">
    <property type="component" value="Unassembled WGS sequence"/>
</dbReference>
<dbReference type="InterPro" id="IPR036291">
    <property type="entry name" value="NAD(P)-bd_dom_sf"/>
</dbReference>
<evidence type="ECO:0000313" key="9">
    <source>
        <dbReference type="Proteomes" id="UP001500635"/>
    </source>
</evidence>
<reference evidence="9" key="1">
    <citation type="journal article" date="2019" name="Int. J. Syst. Evol. Microbiol.">
        <title>The Global Catalogue of Microorganisms (GCM) 10K type strain sequencing project: providing services to taxonomists for standard genome sequencing and annotation.</title>
        <authorList>
            <consortium name="The Broad Institute Genomics Platform"/>
            <consortium name="The Broad Institute Genome Sequencing Center for Infectious Disease"/>
            <person name="Wu L."/>
            <person name="Ma J."/>
        </authorList>
    </citation>
    <scope>NUCLEOTIDE SEQUENCE [LARGE SCALE GENOMIC DNA]</scope>
    <source>
        <strain evidence="9">JCM 17688</strain>
    </source>
</reference>
<evidence type="ECO:0000256" key="6">
    <source>
        <dbReference type="RuleBase" id="RU000363"/>
    </source>
</evidence>
<accession>A0ABP8JXP1</accession>
<evidence type="ECO:0000256" key="3">
    <source>
        <dbReference type="ARBA" id="ARBA00022512"/>
    </source>
</evidence>
<comment type="caution">
    <text evidence="8">The sequence shown here is derived from an EMBL/GenBank/DDBJ whole genome shotgun (WGS) entry which is preliminary data.</text>
</comment>
<dbReference type="EMBL" id="BAABFR010000056">
    <property type="protein sequence ID" value="GAA4397547.1"/>
    <property type="molecule type" value="Genomic_DNA"/>
</dbReference>
<dbReference type="PANTHER" id="PTHR42879:SF2">
    <property type="entry name" value="3-OXOACYL-[ACYL-CARRIER-PROTEIN] REDUCTASE FABG"/>
    <property type="match status" value="1"/>
</dbReference>
<dbReference type="PRINTS" id="PR00080">
    <property type="entry name" value="SDRFAMILY"/>
</dbReference>
<dbReference type="RefSeq" id="WP_344997948.1">
    <property type="nucleotide sequence ID" value="NZ_BAABFR010000056.1"/>
</dbReference>
<feature type="domain" description="Ketoreductase" evidence="7">
    <location>
        <begin position="213"/>
        <end position="389"/>
    </location>
</feature>
<dbReference type="Pfam" id="PF00106">
    <property type="entry name" value="adh_short"/>
    <property type="match status" value="1"/>
</dbReference>
<organism evidence="8 9">
    <name type="scientific">Tsukamurella soli</name>
    <dbReference type="NCBI Taxonomy" id="644556"/>
    <lineage>
        <taxon>Bacteria</taxon>
        <taxon>Bacillati</taxon>
        <taxon>Actinomycetota</taxon>
        <taxon>Actinomycetes</taxon>
        <taxon>Mycobacteriales</taxon>
        <taxon>Tsukamurellaceae</taxon>
        <taxon>Tsukamurella</taxon>
    </lineage>
</organism>
<comment type="similarity">
    <text evidence="2 6">Belongs to the short-chain dehydrogenases/reductases (SDR) family.</text>
</comment>
<keyword evidence="3" id="KW-0134">Cell wall</keyword>
<keyword evidence="9" id="KW-1185">Reference proteome</keyword>
<evidence type="ECO:0000313" key="8">
    <source>
        <dbReference type="EMBL" id="GAA4397547.1"/>
    </source>
</evidence>
<evidence type="ECO:0000256" key="1">
    <source>
        <dbReference type="ARBA" id="ARBA00004191"/>
    </source>
</evidence>
<dbReference type="NCBIfam" id="NF006110">
    <property type="entry name" value="PRK08261.1"/>
    <property type="match status" value="1"/>
</dbReference>
<name>A0ABP8JXP1_9ACTN</name>
<dbReference type="SMART" id="SM00822">
    <property type="entry name" value="PKS_KR"/>
    <property type="match status" value="1"/>
</dbReference>
<dbReference type="InterPro" id="IPR057326">
    <property type="entry name" value="KR_dom"/>
</dbReference>
<comment type="catalytic activity">
    <reaction evidence="5">
        <text>a (3R)-hydroxyacyl-[ACP] + NADP(+) = a 3-oxoacyl-[ACP] + NADPH + H(+)</text>
        <dbReference type="Rhea" id="RHEA:17397"/>
        <dbReference type="Rhea" id="RHEA-COMP:9916"/>
        <dbReference type="Rhea" id="RHEA-COMP:9945"/>
        <dbReference type="ChEBI" id="CHEBI:15378"/>
        <dbReference type="ChEBI" id="CHEBI:57783"/>
        <dbReference type="ChEBI" id="CHEBI:58349"/>
        <dbReference type="ChEBI" id="CHEBI:78776"/>
        <dbReference type="ChEBI" id="CHEBI:78827"/>
        <dbReference type="EC" id="1.1.1.100"/>
    </reaction>
    <physiologicalReaction direction="right-to-left" evidence="5">
        <dbReference type="Rhea" id="RHEA:17399"/>
    </physiologicalReaction>
</comment>
<dbReference type="InterPro" id="IPR002347">
    <property type="entry name" value="SDR_fam"/>
</dbReference>
<dbReference type="PANTHER" id="PTHR42879">
    <property type="entry name" value="3-OXOACYL-(ACYL-CARRIER-PROTEIN) REDUCTASE"/>
    <property type="match status" value="1"/>
</dbReference>
<evidence type="ECO:0000256" key="2">
    <source>
        <dbReference type="ARBA" id="ARBA00006484"/>
    </source>
</evidence>